<dbReference type="SUPFAM" id="SSF49265">
    <property type="entry name" value="Fibronectin type III"/>
    <property type="match status" value="10"/>
</dbReference>
<dbReference type="PANTHER" id="PTHR46708">
    <property type="entry name" value="TENASCIN"/>
    <property type="match status" value="1"/>
</dbReference>
<dbReference type="EMBL" id="BOML01000048">
    <property type="protein sequence ID" value="GIE04617.1"/>
    <property type="molecule type" value="Genomic_DNA"/>
</dbReference>
<evidence type="ECO:0000256" key="4">
    <source>
        <dbReference type="SAM" id="MobiDB-lite"/>
    </source>
</evidence>
<protein>
    <recommendedName>
        <fullName evidence="5">Fibronectin type-III domain-containing protein</fullName>
    </recommendedName>
</protein>
<keyword evidence="2" id="KW-0326">Glycosidase</keyword>
<feature type="domain" description="Fibronectin type-III" evidence="5">
    <location>
        <begin position="1074"/>
        <end position="1170"/>
    </location>
</feature>
<feature type="domain" description="Fibronectin type-III" evidence="5">
    <location>
        <begin position="400"/>
        <end position="494"/>
    </location>
</feature>
<keyword evidence="3" id="KW-0624">Polysaccharide degradation</keyword>
<dbReference type="CDD" id="cd00063">
    <property type="entry name" value="FN3"/>
    <property type="match status" value="11"/>
</dbReference>
<evidence type="ECO:0000259" key="5">
    <source>
        <dbReference type="PROSITE" id="PS50853"/>
    </source>
</evidence>
<organism evidence="6 7">
    <name type="scientific">Paractinoplanes durhamensis</name>
    <dbReference type="NCBI Taxonomy" id="113563"/>
    <lineage>
        <taxon>Bacteria</taxon>
        <taxon>Bacillati</taxon>
        <taxon>Actinomycetota</taxon>
        <taxon>Actinomycetes</taxon>
        <taxon>Micromonosporales</taxon>
        <taxon>Micromonosporaceae</taxon>
        <taxon>Paractinoplanes</taxon>
    </lineage>
</organism>
<proteinExistence type="predicted"/>
<evidence type="ECO:0000313" key="6">
    <source>
        <dbReference type="EMBL" id="GIE04617.1"/>
    </source>
</evidence>
<keyword evidence="3" id="KW-0119">Carbohydrate metabolism</keyword>
<feature type="domain" description="Fibronectin type-III" evidence="5">
    <location>
        <begin position="1447"/>
        <end position="1545"/>
    </location>
</feature>
<gene>
    <name evidence="6" type="ORF">Adu01nite_59670</name>
</gene>
<feature type="region of interest" description="Disordered" evidence="4">
    <location>
        <begin position="1150"/>
        <end position="1174"/>
    </location>
</feature>
<feature type="domain" description="Fibronectin type-III" evidence="5">
    <location>
        <begin position="785"/>
        <end position="878"/>
    </location>
</feature>
<dbReference type="InterPro" id="IPR050991">
    <property type="entry name" value="ECM_Regulatory_Proteins"/>
</dbReference>
<evidence type="ECO:0000313" key="7">
    <source>
        <dbReference type="Proteomes" id="UP000637628"/>
    </source>
</evidence>
<feature type="domain" description="Fibronectin type-III" evidence="5">
    <location>
        <begin position="1262"/>
        <end position="1354"/>
    </location>
</feature>
<dbReference type="RefSeq" id="WP_203731499.1">
    <property type="nucleotide sequence ID" value="NZ_BOML01000048.1"/>
</dbReference>
<feature type="domain" description="Fibronectin type-III" evidence="5">
    <location>
        <begin position="977"/>
        <end position="1073"/>
    </location>
</feature>
<evidence type="ECO:0000256" key="1">
    <source>
        <dbReference type="ARBA" id="ARBA00022737"/>
    </source>
</evidence>
<feature type="domain" description="Fibronectin type-III" evidence="5">
    <location>
        <begin position="303"/>
        <end position="399"/>
    </location>
</feature>
<evidence type="ECO:0000256" key="2">
    <source>
        <dbReference type="ARBA" id="ARBA00023295"/>
    </source>
</evidence>
<keyword evidence="1" id="KW-0677">Repeat</keyword>
<sequence>MAGVLANPSPAAAAAPGTPTAANAVAGRRAILVSWTAPAGGAGHYVAAAGGQTCATASTSCSIPNLTANQAYTPTVMACTSATLTDNTECSAAVNATSATPGPPGTPGAPTVAFNGDPTKVTLKWTAPDPGAGIDSYRITASPSDGLTGSCGSLVSATTCDFAGLTAESSYTFKVTAIGVNTSAGTTGTSAAGASSVAKVAGKPHTPAKPAVARAGDNAVTVSWSKPSGNQALSGYMVTTATTNGAKLPTVSTCIPGPADTECVVGGLDLGGSYTFTVTANGENPGGGSSEPSPVSDAIVPGKPGTVAMPTVELGAVAGAVTVYWDAPEGGTVASYTVSSQRTDNGAALPDCTTTTKTSCDFTGLVNGKAYQFQVKATNAAGTTTSEWSAAIVSQLPDKPATPTAALGDATGKVVLSWAANSTGGPVIFYRVTATPATGTKYGTNAAGCGFNLTTPSCTITDLDPAVSYTFKVTAVGDLGSVDSDASTAIIPNKPGVPTTVAVALGGMPTDADVTWAAPAAGAGAVASYTVTATPSDGSAAVVGCPATSSATTTCSFSGATALDPAKSYTFKVTAKNTAGTTDATATPLASDVPSAPLTPSVALQADTPGAVDVTWTASASGTVTRYIVKATPTDTSTAPADCKTDGVTLTCAFTTLDTSKKYTFTVRAENMLGGTSAAPTAAVQPDKPGVPTSVSAAASAENQATVTWLAPITGGAVETYTVTAVDSGDDETVGCDAVSAATLTCIIAGLDPGELYTFRVDATNNSGINSAGTTTAILLDKPAAPGGVTAVLGDAPGKVTVSWTAPADAAVTGYEVKPASTDGTAAIPTTCATVAATALSCTLTGLKLTAPYTFTVVATNSVGADESGPTTAIVPDKPGAPATVTAVRGNADGKVTVNWTAPGSGGAVATYTATATPSDGTTATVGCDKVSSATLTCDFTGLVTTRSYIFKVEATNNAGGMSLATTTALIPSKPDKPANVVVSVGSPGSATVTWGAPTGANLTTGWVVTPTSSDGGATPNPATCPVAASADRTCTFTGLTTTASYTFVVQATNEAGSTNSDTTAAVVANKPNPPAAPTTEVTAGDTVRVTWLPPSSGGPVSKYSVNAYTTGAPDTAITSPACTDVTELTCDFGQLLETNTYTFRVVASGTGGDTPGDRSKTVTTAGPPKPAAPTVELSGTNAVKVTWVAPTGAGPVRSYSVTASPDMSAPARCTSVRVLTCVFDRLRSGTAYTFQVLANGTADRSTASDASVSIIPGPPGMIAAPTVAATSTAGQVTVSWVKPATGGAITGYKVLSNPGGLDCAVPASDTATSCVVSGLDAKTSYTFQVKAIGKTGGGDSEFSPASVAIVPGAPAVPTDVVVSGGDRQIDVSWTAPTDVTRVDHYRAVTTPGGFSCETTISTDTECLINGVSNLAVYTVTVSAVAKDGTLSPASVSSPRVRPTAGRPGSPTAVAATVGDGQAVVTWTAPAMVGNGIARYVVTAVNTAGDRKICITPTGTPTTCTVTGLTNGAAYTVTVASIGLGASGYSDASTPITVTPKAPPAVPSGVTVVAGVKALTVSWKAATSTEGLAGYTATATNGATSPACTAVATATSCAITVAAAGPYTVSVVARGTTTGLNSAPSTPIEATALTAVAPAQATTLPTSGGTLTLSSSTVKVGGTVTVTGIGLAPYSGVSFAVYTPTLTRVTTTAVTDSKGGFTVEVALPSTVTAGSRTLVAAAQTSATSTTTKYLTGAITVSAPPSTQ</sequence>
<keyword evidence="7" id="KW-1185">Reference proteome</keyword>
<dbReference type="Proteomes" id="UP000637628">
    <property type="component" value="Unassembled WGS sequence"/>
</dbReference>
<dbReference type="Pfam" id="PF00041">
    <property type="entry name" value="fn3"/>
    <property type="match status" value="14"/>
</dbReference>
<feature type="domain" description="Fibronectin type-III" evidence="5">
    <location>
        <begin position="206"/>
        <end position="302"/>
    </location>
</feature>
<dbReference type="PROSITE" id="PS50853">
    <property type="entry name" value="FN3"/>
    <property type="match status" value="15"/>
</dbReference>
<feature type="domain" description="Fibronectin type-III" evidence="5">
    <location>
        <begin position="106"/>
        <end position="203"/>
    </location>
</feature>
<dbReference type="InterPro" id="IPR003961">
    <property type="entry name" value="FN3_dom"/>
</dbReference>
<dbReference type="InterPro" id="IPR036116">
    <property type="entry name" value="FN3_sf"/>
</dbReference>
<accession>A0ABQ3Z455</accession>
<keyword evidence="2" id="KW-0378">Hydrolase</keyword>
<feature type="domain" description="Fibronectin type-III" evidence="5">
    <location>
        <begin position="881"/>
        <end position="976"/>
    </location>
</feature>
<evidence type="ECO:0000256" key="3">
    <source>
        <dbReference type="ARBA" id="ARBA00023326"/>
    </source>
</evidence>
<dbReference type="SMART" id="SM00060">
    <property type="entry name" value="FN3"/>
    <property type="match status" value="17"/>
</dbReference>
<dbReference type="Gene3D" id="2.60.40.10">
    <property type="entry name" value="Immunoglobulins"/>
    <property type="match status" value="16"/>
</dbReference>
<feature type="region of interest" description="Disordered" evidence="4">
    <location>
        <begin position="1431"/>
        <end position="1451"/>
    </location>
</feature>
<dbReference type="PANTHER" id="PTHR46708:SF2">
    <property type="entry name" value="FIBRONECTIN TYPE-III DOMAIN-CONTAINING PROTEIN"/>
    <property type="match status" value="1"/>
</dbReference>
<dbReference type="InterPro" id="IPR013783">
    <property type="entry name" value="Ig-like_fold"/>
</dbReference>
<feature type="domain" description="Fibronectin type-III" evidence="5">
    <location>
        <begin position="1357"/>
        <end position="1445"/>
    </location>
</feature>
<feature type="domain" description="Fibronectin type-III" evidence="5">
    <location>
        <begin position="497"/>
        <end position="595"/>
    </location>
</feature>
<reference evidence="6 7" key="1">
    <citation type="submission" date="2021-01" db="EMBL/GenBank/DDBJ databases">
        <title>Whole genome shotgun sequence of Actinoplanes durhamensis NBRC 14914.</title>
        <authorList>
            <person name="Komaki H."/>
            <person name="Tamura T."/>
        </authorList>
    </citation>
    <scope>NUCLEOTIDE SEQUENCE [LARGE SCALE GENOMIC DNA]</scope>
    <source>
        <strain evidence="6 7">NBRC 14914</strain>
    </source>
</reference>
<feature type="domain" description="Fibronectin type-III" evidence="5">
    <location>
        <begin position="596"/>
        <end position="690"/>
    </location>
</feature>
<feature type="domain" description="Fibronectin type-III" evidence="5">
    <location>
        <begin position="691"/>
        <end position="784"/>
    </location>
</feature>
<name>A0ABQ3Z455_9ACTN</name>
<comment type="caution">
    <text evidence="6">The sequence shown here is derived from an EMBL/GenBank/DDBJ whole genome shotgun (WGS) entry which is preliminary data.</text>
</comment>
<feature type="domain" description="Fibronectin type-III" evidence="5">
    <location>
        <begin position="1171"/>
        <end position="1260"/>
    </location>
</feature>
<feature type="compositionally biased region" description="Low complexity" evidence="4">
    <location>
        <begin position="1432"/>
        <end position="1443"/>
    </location>
</feature>